<accession>A0A9W7TRM3</accession>
<feature type="compositionally biased region" description="Basic and acidic residues" evidence="1">
    <location>
        <begin position="63"/>
        <end position="79"/>
    </location>
</feature>
<protein>
    <submittedName>
        <fullName evidence="2">Uncharacterized protein</fullName>
    </submittedName>
</protein>
<evidence type="ECO:0000313" key="2">
    <source>
        <dbReference type="EMBL" id="KAI7801306.1"/>
    </source>
</evidence>
<name>A0A9W7TRM3_TRIRA</name>
<dbReference type="EMBL" id="JAFHDT010000013">
    <property type="protein sequence ID" value="KAI7801306.1"/>
    <property type="molecule type" value="Genomic_DNA"/>
</dbReference>
<proteinExistence type="predicted"/>
<keyword evidence="3" id="KW-1185">Reference proteome</keyword>
<gene>
    <name evidence="2" type="ORF">IRJ41_004760</name>
</gene>
<evidence type="ECO:0000313" key="3">
    <source>
        <dbReference type="Proteomes" id="UP001059041"/>
    </source>
</evidence>
<organism evidence="2 3">
    <name type="scientific">Triplophysa rosa</name>
    <name type="common">Cave loach</name>
    <dbReference type="NCBI Taxonomy" id="992332"/>
    <lineage>
        <taxon>Eukaryota</taxon>
        <taxon>Metazoa</taxon>
        <taxon>Chordata</taxon>
        <taxon>Craniata</taxon>
        <taxon>Vertebrata</taxon>
        <taxon>Euteleostomi</taxon>
        <taxon>Actinopterygii</taxon>
        <taxon>Neopterygii</taxon>
        <taxon>Teleostei</taxon>
        <taxon>Ostariophysi</taxon>
        <taxon>Cypriniformes</taxon>
        <taxon>Nemacheilidae</taxon>
        <taxon>Triplophysa</taxon>
    </lineage>
</organism>
<feature type="region of interest" description="Disordered" evidence="1">
    <location>
        <begin position="40"/>
        <end position="95"/>
    </location>
</feature>
<dbReference type="AlphaFoldDB" id="A0A9W7TRM3"/>
<comment type="caution">
    <text evidence="2">The sequence shown here is derived from an EMBL/GenBank/DDBJ whole genome shotgun (WGS) entry which is preliminary data.</text>
</comment>
<sequence length="95" mass="10359">MMLLIGGDCAGSGFPSCATRFPSVSVDLSVLSLRHLTFSERDRTTKKREQGGTGRGYHACAVTEDKTQPDTRRNKKEAADISPLLSRTSNKDKSI</sequence>
<evidence type="ECO:0000256" key="1">
    <source>
        <dbReference type="SAM" id="MobiDB-lite"/>
    </source>
</evidence>
<dbReference type="Proteomes" id="UP001059041">
    <property type="component" value="Linkage Group LG13"/>
</dbReference>
<reference evidence="2" key="1">
    <citation type="submission" date="2021-02" db="EMBL/GenBank/DDBJ databases">
        <title>Comparative genomics reveals that relaxation of natural selection precedes convergent phenotypic evolution of cavefish.</title>
        <authorList>
            <person name="Peng Z."/>
        </authorList>
    </citation>
    <scope>NUCLEOTIDE SEQUENCE</scope>
    <source>
        <tissue evidence="2">Muscle</tissue>
    </source>
</reference>
<feature type="compositionally biased region" description="Basic and acidic residues" evidence="1">
    <location>
        <begin position="40"/>
        <end position="50"/>
    </location>
</feature>